<dbReference type="EMBL" id="AFYH01261056">
    <property type="status" value="NOT_ANNOTATED_CDS"/>
    <property type="molecule type" value="Genomic_DNA"/>
</dbReference>
<evidence type="ECO:0000256" key="1">
    <source>
        <dbReference type="ARBA" id="ARBA00004496"/>
    </source>
</evidence>
<dbReference type="Pfam" id="PF16613">
    <property type="entry name" value="RGS12_us1"/>
    <property type="match status" value="1"/>
</dbReference>
<reference evidence="5" key="2">
    <citation type="submission" date="2025-08" db="UniProtKB">
        <authorList>
            <consortium name="Ensembl"/>
        </authorList>
    </citation>
    <scope>IDENTIFICATION</scope>
</reference>
<dbReference type="Gene3D" id="3.10.20.90">
    <property type="entry name" value="Phosphatidylinositol 3-kinase Catalytic Subunit, Chain A, domain 1"/>
    <property type="match status" value="2"/>
</dbReference>
<name>H2ZT51_LATCH</name>
<feature type="region of interest" description="Disordered" evidence="3">
    <location>
        <begin position="344"/>
        <end position="426"/>
    </location>
</feature>
<dbReference type="Proteomes" id="UP000008672">
    <property type="component" value="Unassembled WGS sequence"/>
</dbReference>
<dbReference type="Pfam" id="PF02196">
    <property type="entry name" value="RBD"/>
    <property type="match status" value="1"/>
</dbReference>
<keyword evidence="6" id="KW-1185">Reference proteome</keyword>
<dbReference type="CDD" id="cd17136">
    <property type="entry name" value="RBD1_RGS12"/>
    <property type="match status" value="1"/>
</dbReference>
<dbReference type="EMBL" id="AFYH01261057">
    <property type="status" value="NOT_ANNOTATED_CDS"/>
    <property type="molecule type" value="Genomic_DNA"/>
</dbReference>
<keyword evidence="2" id="KW-0963">Cytoplasm</keyword>
<dbReference type="Bgee" id="ENSLACG00000000507">
    <property type="expression patterns" value="Expressed in pectoral fin and 1 other cell type or tissue"/>
</dbReference>
<evidence type="ECO:0000259" key="4">
    <source>
        <dbReference type="PROSITE" id="PS50898"/>
    </source>
</evidence>
<reference evidence="6" key="1">
    <citation type="submission" date="2011-08" db="EMBL/GenBank/DDBJ databases">
        <title>The draft genome of Latimeria chalumnae.</title>
        <authorList>
            <person name="Di Palma F."/>
            <person name="Alfoldi J."/>
            <person name="Johnson J."/>
            <person name="Berlin A."/>
            <person name="Gnerre S."/>
            <person name="Jaffe D."/>
            <person name="MacCallum I."/>
            <person name="Young S."/>
            <person name="Walker B.J."/>
            <person name="Lander E."/>
            <person name="Lindblad-Toh K."/>
        </authorList>
    </citation>
    <scope>NUCLEOTIDE SEQUENCE [LARGE SCALE GENOMIC DNA]</scope>
    <source>
        <strain evidence="6">Wild caught</strain>
    </source>
</reference>
<dbReference type="AlphaFoldDB" id="H2ZT51"/>
<evidence type="ECO:0000313" key="5">
    <source>
        <dbReference type="Ensembl" id="ENSLACP00000000572.1"/>
    </source>
</evidence>
<feature type="compositionally biased region" description="Low complexity" evidence="3">
    <location>
        <begin position="348"/>
        <end position="360"/>
    </location>
</feature>
<protein>
    <recommendedName>
        <fullName evidence="4">RBD domain-containing protein</fullName>
    </recommendedName>
</protein>
<dbReference type="PROSITE" id="PS50898">
    <property type="entry name" value="RBD"/>
    <property type="match status" value="2"/>
</dbReference>
<dbReference type="EMBL" id="AFYH01261058">
    <property type="status" value="NOT_ANNOTATED_CDS"/>
    <property type="molecule type" value="Genomic_DNA"/>
</dbReference>
<accession>H2ZT51</accession>
<dbReference type="GO" id="GO:0005096">
    <property type="term" value="F:GTPase activator activity"/>
    <property type="evidence" value="ECO:0007669"/>
    <property type="project" value="InterPro"/>
</dbReference>
<proteinExistence type="predicted"/>
<feature type="compositionally biased region" description="Basic and acidic residues" evidence="3">
    <location>
        <begin position="402"/>
        <end position="411"/>
    </location>
</feature>
<dbReference type="Pfam" id="PF02188">
    <property type="entry name" value="GoLoco"/>
    <property type="match status" value="1"/>
</dbReference>
<dbReference type="PANTHER" id="PTHR45945">
    <property type="entry name" value="REGULATOR OF G-PROTEIN SIGNALING LOCO"/>
    <property type="match status" value="1"/>
</dbReference>
<sequence>SKSERSLNEESGEEDDKKKRGTFFPWPRNKSANQSQKRKQYRDSEDFHDTNEPSFDRRESQGSMSSGASAKKPDTSTVSVPVPEKEKPLKFCSVSLPDGSTCAVPIKPGVSIRGMLSGLCEKLAINLAAVDLFLVGGDKPLVLDQDSSTLISRDLRLEKRTLFRLDLVPINRSVGLKAKPTKPVTEVLRPVVAKYGLSLNELVARINGEQEPLDLGVPISNLDGLRVVLDKQDQTKGKDNTNKHKGGSIKQAPVVASNRRNQKTMEEDKPMGKSSSVKTKGEDGKHTKDGKVKPVDRTSKRKPQKINLEEAEEFFEMLSKAQGNRAEDQRGLLKKEDLILPEFLRLKPSATDPTSSTPATHKGGNRKSTEMDGKNSSIGNSLKSTQQPGKLDYNENSSNKTRPPDPLENRYRCASVPLNSHKSDSCNVPFSAPLSPIPHVQDTSLPRWDRKSGDWQTETIQTVDDENVADLTLVAEGDIASPNSTLLPPSPTPPSSVSKLMEANFSPPTPLTSQE</sequence>
<dbReference type="STRING" id="7897.ENSLACP00000000572"/>
<dbReference type="EMBL" id="AFYH01261054">
    <property type="status" value="NOT_ANNOTATED_CDS"/>
    <property type="molecule type" value="Genomic_DNA"/>
</dbReference>
<dbReference type="PANTHER" id="PTHR45945:SF1">
    <property type="entry name" value="REGULATOR OF G-PROTEIN SIGNALING 12"/>
    <property type="match status" value="1"/>
</dbReference>
<dbReference type="GO" id="GO:0008277">
    <property type="term" value="P:regulation of G protein-coupled receptor signaling pathway"/>
    <property type="evidence" value="ECO:0007669"/>
    <property type="project" value="TreeGrafter"/>
</dbReference>
<dbReference type="Pfam" id="PF16611">
    <property type="entry name" value="RGS12_us2"/>
    <property type="match status" value="1"/>
</dbReference>
<dbReference type="SMART" id="SM00455">
    <property type="entry name" value="RBD"/>
    <property type="match status" value="2"/>
</dbReference>
<dbReference type="InterPro" id="IPR029071">
    <property type="entry name" value="Ubiquitin-like_domsf"/>
</dbReference>
<dbReference type="GeneTree" id="ENSGT00940000159741"/>
<dbReference type="Pfam" id="PF16612">
    <property type="entry name" value="RGS12_usC"/>
    <property type="match status" value="1"/>
</dbReference>
<dbReference type="EMBL" id="AFYH01261055">
    <property type="status" value="NOT_ANNOTATED_CDS"/>
    <property type="molecule type" value="Genomic_DNA"/>
</dbReference>
<dbReference type="Ensembl" id="ENSLACT00000000575.1">
    <property type="protein sequence ID" value="ENSLACP00000000572.1"/>
    <property type="gene ID" value="ENSLACG00000000507.1"/>
</dbReference>
<dbReference type="InterPro" id="IPR046995">
    <property type="entry name" value="RGS10/12/14-like"/>
</dbReference>
<feature type="compositionally biased region" description="Polar residues" evidence="3">
    <location>
        <begin position="417"/>
        <end position="426"/>
    </location>
</feature>
<feature type="domain" description="RBD" evidence="4">
    <location>
        <begin position="90"/>
        <end position="160"/>
    </location>
</feature>
<dbReference type="eggNOG" id="KOG3589">
    <property type="taxonomic scope" value="Eukaryota"/>
</dbReference>
<feature type="compositionally biased region" description="Basic and acidic residues" evidence="3">
    <location>
        <begin position="279"/>
        <end position="298"/>
    </location>
</feature>
<dbReference type="SMART" id="SM00390">
    <property type="entry name" value="GoLoco"/>
    <property type="match status" value="1"/>
</dbReference>
<evidence type="ECO:0000313" key="6">
    <source>
        <dbReference type="Proteomes" id="UP000008672"/>
    </source>
</evidence>
<dbReference type="PROSITE" id="PS50877">
    <property type="entry name" value="GOLOCO"/>
    <property type="match status" value="1"/>
</dbReference>
<reference evidence="5" key="3">
    <citation type="submission" date="2025-09" db="UniProtKB">
        <authorList>
            <consortium name="Ensembl"/>
        </authorList>
    </citation>
    <scope>IDENTIFICATION</scope>
</reference>
<evidence type="ECO:0000256" key="3">
    <source>
        <dbReference type="SAM" id="MobiDB-lite"/>
    </source>
</evidence>
<feature type="compositionally biased region" description="Basic and acidic residues" evidence="3">
    <location>
        <begin position="41"/>
        <end position="60"/>
    </location>
</feature>
<dbReference type="GO" id="GO:0007165">
    <property type="term" value="P:signal transduction"/>
    <property type="evidence" value="ECO:0007669"/>
    <property type="project" value="InterPro"/>
</dbReference>
<dbReference type="GO" id="GO:0005886">
    <property type="term" value="C:plasma membrane"/>
    <property type="evidence" value="ECO:0007669"/>
    <property type="project" value="TreeGrafter"/>
</dbReference>
<dbReference type="InterPro" id="IPR003109">
    <property type="entry name" value="GoLoco_motif"/>
</dbReference>
<feature type="region of interest" description="Disordered" evidence="3">
    <location>
        <begin position="476"/>
        <end position="515"/>
    </location>
</feature>
<feature type="domain" description="RBD" evidence="4">
    <location>
        <begin position="162"/>
        <end position="232"/>
    </location>
</feature>
<dbReference type="InParanoid" id="H2ZT51"/>
<feature type="region of interest" description="Disordered" evidence="3">
    <location>
        <begin position="231"/>
        <end position="307"/>
    </location>
</feature>
<feature type="region of interest" description="Disordered" evidence="3">
    <location>
        <begin position="1"/>
        <end position="82"/>
    </location>
</feature>
<evidence type="ECO:0000256" key="2">
    <source>
        <dbReference type="ARBA" id="ARBA00022490"/>
    </source>
</evidence>
<dbReference type="OMA" id="CSANGHS"/>
<dbReference type="SUPFAM" id="SSF54236">
    <property type="entry name" value="Ubiquitin-like"/>
    <property type="match status" value="2"/>
</dbReference>
<dbReference type="InterPro" id="IPR003116">
    <property type="entry name" value="RBD_dom"/>
</dbReference>
<dbReference type="HOGENOM" id="CLU_024780_0_0_1"/>
<feature type="compositionally biased region" description="Basic and acidic residues" evidence="3">
    <location>
        <begin position="231"/>
        <end position="242"/>
    </location>
</feature>
<dbReference type="GO" id="GO:0005634">
    <property type="term" value="C:nucleus"/>
    <property type="evidence" value="ECO:0007669"/>
    <property type="project" value="TreeGrafter"/>
</dbReference>
<dbReference type="GO" id="GO:0005737">
    <property type="term" value="C:cytoplasm"/>
    <property type="evidence" value="ECO:0007669"/>
    <property type="project" value="UniProtKB-SubCell"/>
</dbReference>
<gene>
    <name evidence="5" type="primary">LOC102349814</name>
</gene>
<feature type="compositionally biased region" description="Polar residues" evidence="3">
    <location>
        <begin position="374"/>
        <end position="401"/>
    </location>
</feature>
<comment type="subcellular location">
    <subcellularLocation>
        <location evidence="1">Cytoplasm</location>
    </subcellularLocation>
</comment>
<organism evidence="5 6">
    <name type="scientific">Latimeria chalumnae</name>
    <name type="common">Coelacanth</name>
    <dbReference type="NCBI Taxonomy" id="7897"/>
    <lineage>
        <taxon>Eukaryota</taxon>
        <taxon>Metazoa</taxon>
        <taxon>Chordata</taxon>
        <taxon>Craniata</taxon>
        <taxon>Vertebrata</taxon>
        <taxon>Euteleostomi</taxon>
        <taxon>Coelacanthiformes</taxon>
        <taxon>Coelacanthidae</taxon>
        <taxon>Latimeria</taxon>
    </lineage>
</organism>